<dbReference type="SUPFAM" id="SSF53807">
    <property type="entry name" value="Helical backbone' metal receptor"/>
    <property type="match status" value="1"/>
</dbReference>
<dbReference type="GO" id="GO:0030313">
    <property type="term" value="C:cell envelope"/>
    <property type="evidence" value="ECO:0007669"/>
    <property type="project" value="UniProtKB-SubCell"/>
</dbReference>
<keyword evidence="3" id="KW-0479">Metal-binding</keyword>
<organism evidence="6 7">
    <name type="scientific">Amnibacterium setariae</name>
    <dbReference type="NCBI Taxonomy" id="2306585"/>
    <lineage>
        <taxon>Bacteria</taxon>
        <taxon>Bacillati</taxon>
        <taxon>Actinomycetota</taxon>
        <taxon>Actinomycetes</taxon>
        <taxon>Micrococcales</taxon>
        <taxon>Microbacteriaceae</taxon>
        <taxon>Amnibacterium</taxon>
    </lineage>
</organism>
<dbReference type="PANTHER" id="PTHR42953:SF1">
    <property type="entry name" value="METAL-BINDING PROTEIN HI_0362-RELATED"/>
    <property type="match status" value="1"/>
</dbReference>
<dbReference type="RefSeq" id="WP_119480471.1">
    <property type="nucleotide sequence ID" value="NZ_QXTG01000001.1"/>
</dbReference>
<comment type="subcellular location">
    <subcellularLocation>
        <location evidence="1">Cell envelope</location>
    </subcellularLocation>
</comment>
<keyword evidence="2" id="KW-0813">Transport</keyword>
<dbReference type="GO" id="GO:0046872">
    <property type="term" value="F:metal ion binding"/>
    <property type="evidence" value="ECO:0007669"/>
    <property type="project" value="UniProtKB-KW"/>
</dbReference>
<dbReference type="Proteomes" id="UP000265742">
    <property type="component" value="Unassembled WGS sequence"/>
</dbReference>
<dbReference type="PROSITE" id="PS51257">
    <property type="entry name" value="PROKAR_LIPOPROTEIN"/>
    <property type="match status" value="1"/>
</dbReference>
<dbReference type="OrthoDB" id="5296019at2"/>
<dbReference type="GO" id="GO:0030001">
    <property type="term" value="P:metal ion transport"/>
    <property type="evidence" value="ECO:0007669"/>
    <property type="project" value="InterPro"/>
</dbReference>
<comment type="caution">
    <text evidence="6">The sequence shown here is derived from an EMBL/GenBank/DDBJ whole genome shotgun (WGS) entry which is preliminary data.</text>
</comment>
<keyword evidence="7" id="KW-1185">Reference proteome</keyword>
<dbReference type="InterPro" id="IPR050492">
    <property type="entry name" value="Bact_metal-bind_prot9"/>
</dbReference>
<dbReference type="Pfam" id="PF01297">
    <property type="entry name" value="ZnuA"/>
    <property type="match status" value="1"/>
</dbReference>
<dbReference type="InterPro" id="IPR006127">
    <property type="entry name" value="ZnuA-like"/>
</dbReference>
<evidence type="ECO:0000256" key="1">
    <source>
        <dbReference type="ARBA" id="ARBA00004196"/>
    </source>
</evidence>
<feature type="chain" id="PRO_5038412284" evidence="5">
    <location>
        <begin position="21"/>
        <end position="300"/>
    </location>
</feature>
<evidence type="ECO:0000256" key="4">
    <source>
        <dbReference type="ARBA" id="ARBA00022729"/>
    </source>
</evidence>
<reference evidence="7" key="1">
    <citation type="submission" date="2018-09" db="EMBL/GenBank/DDBJ databases">
        <authorList>
            <person name="Kim I."/>
        </authorList>
    </citation>
    <scope>NUCLEOTIDE SEQUENCE [LARGE SCALE GENOMIC DNA]</scope>
    <source>
        <strain evidence="7">DD4a</strain>
    </source>
</reference>
<evidence type="ECO:0000256" key="3">
    <source>
        <dbReference type="ARBA" id="ARBA00022723"/>
    </source>
</evidence>
<protein>
    <submittedName>
        <fullName evidence="6">ABC transporter substrate-binding protein</fullName>
    </submittedName>
</protein>
<dbReference type="AlphaFoldDB" id="A0A3A1U506"/>
<evidence type="ECO:0000313" key="7">
    <source>
        <dbReference type="Proteomes" id="UP000265742"/>
    </source>
</evidence>
<name>A0A3A1U506_9MICO</name>
<proteinExistence type="predicted"/>
<evidence type="ECO:0000256" key="5">
    <source>
        <dbReference type="SAM" id="SignalP"/>
    </source>
</evidence>
<sequence>MKRLLPLVLAPVLVLAGCSAAEVDAGAASGGRIRVVASTDVWGDVVRQVGGSAVSVDSIITDPDRDPHEYQADPRDQLAVSRAQLVVVNGGGYDDFLSQLLKNAPSSTEVVDAADASGLDRHPAGGEFNEHLWYDFPAVSEVAGTVAEELTKVDPARASTFRSRLKAFRASLAELEATAASIERTAKGEGVAITEPVPLYLTDALGLVNRTPPAFSEAIEEGDDVAPAVLKEQLALFSEHRVAVLAYNEQTTGPTTEQVLAAAKREGVPVVGVRETLPDGQDYLRWMQHDLEAFRTGLSR</sequence>
<keyword evidence="4 5" id="KW-0732">Signal</keyword>
<evidence type="ECO:0000313" key="6">
    <source>
        <dbReference type="EMBL" id="RIX30108.1"/>
    </source>
</evidence>
<evidence type="ECO:0000256" key="2">
    <source>
        <dbReference type="ARBA" id="ARBA00022448"/>
    </source>
</evidence>
<gene>
    <name evidence="6" type="ORF">D1781_01215</name>
</gene>
<dbReference type="Gene3D" id="3.40.50.1980">
    <property type="entry name" value="Nitrogenase molybdenum iron protein domain"/>
    <property type="match status" value="2"/>
</dbReference>
<accession>A0A3A1U506</accession>
<dbReference type="PANTHER" id="PTHR42953">
    <property type="entry name" value="HIGH-AFFINITY ZINC UPTAKE SYSTEM PROTEIN ZNUA-RELATED"/>
    <property type="match status" value="1"/>
</dbReference>
<feature type="signal peptide" evidence="5">
    <location>
        <begin position="1"/>
        <end position="20"/>
    </location>
</feature>
<dbReference type="EMBL" id="QXTG01000001">
    <property type="protein sequence ID" value="RIX30108.1"/>
    <property type="molecule type" value="Genomic_DNA"/>
</dbReference>